<dbReference type="EMBL" id="JANPWB010000011">
    <property type="protein sequence ID" value="KAJ1127160.1"/>
    <property type="molecule type" value="Genomic_DNA"/>
</dbReference>
<feature type="chain" id="PRO_5043485083" description="Secreted protein" evidence="2">
    <location>
        <begin position="21"/>
        <end position="110"/>
    </location>
</feature>
<evidence type="ECO:0000313" key="4">
    <source>
        <dbReference type="Proteomes" id="UP001066276"/>
    </source>
</evidence>
<sequence>MNHLSVLVVITLALRSPTQDTTLATKVGNAYLHGEKRAFGAVAAHGALYFGPKLCRAGIEDPVVLLRLPCLNAGKPPFLKKGLPDCRLQTTDEPSPLQAPNSIPTCLLDS</sequence>
<feature type="region of interest" description="Disordered" evidence="1">
    <location>
        <begin position="90"/>
        <end position="110"/>
    </location>
</feature>
<evidence type="ECO:0000256" key="2">
    <source>
        <dbReference type="SAM" id="SignalP"/>
    </source>
</evidence>
<keyword evidence="4" id="KW-1185">Reference proteome</keyword>
<dbReference type="AlphaFoldDB" id="A0AAV7PNY6"/>
<evidence type="ECO:0000256" key="1">
    <source>
        <dbReference type="SAM" id="MobiDB-lite"/>
    </source>
</evidence>
<proteinExistence type="predicted"/>
<reference evidence="3" key="1">
    <citation type="journal article" date="2022" name="bioRxiv">
        <title>Sequencing and chromosome-scale assembly of the giantPleurodeles waltlgenome.</title>
        <authorList>
            <person name="Brown T."/>
            <person name="Elewa A."/>
            <person name="Iarovenko S."/>
            <person name="Subramanian E."/>
            <person name="Araus A.J."/>
            <person name="Petzold A."/>
            <person name="Susuki M."/>
            <person name="Suzuki K.-i.T."/>
            <person name="Hayashi T."/>
            <person name="Toyoda A."/>
            <person name="Oliveira C."/>
            <person name="Osipova E."/>
            <person name="Leigh N.D."/>
            <person name="Simon A."/>
            <person name="Yun M.H."/>
        </authorList>
    </citation>
    <scope>NUCLEOTIDE SEQUENCE</scope>
    <source>
        <strain evidence="3">20211129_DDA</strain>
        <tissue evidence="3">Liver</tissue>
    </source>
</reference>
<gene>
    <name evidence="3" type="ORF">NDU88_005563</name>
</gene>
<feature type="signal peptide" evidence="2">
    <location>
        <begin position="1"/>
        <end position="20"/>
    </location>
</feature>
<evidence type="ECO:0000313" key="3">
    <source>
        <dbReference type="EMBL" id="KAJ1127160.1"/>
    </source>
</evidence>
<evidence type="ECO:0008006" key="5">
    <source>
        <dbReference type="Google" id="ProtNLM"/>
    </source>
</evidence>
<name>A0AAV7PNY6_PLEWA</name>
<accession>A0AAV7PNY6</accession>
<keyword evidence="2" id="KW-0732">Signal</keyword>
<dbReference type="Proteomes" id="UP001066276">
    <property type="component" value="Chromosome 7"/>
</dbReference>
<comment type="caution">
    <text evidence="3">The sequence shown here is derived from an EMBL/GenBank/DDBJ whole genome shotgun (WGS) entry which is preliminary data.</text>
</comment>
<protein>
    <recommendedName>
        <fullName evidence="5">Secreted protein</fullName>
    </recommendedName>
</protein>
<feature type="compositionally biased region" description="Polar residues" evidence="1">
    <location>
        <begin position="90"/>
        <end position="104"/>
    </location>
</feature>
<organism evidence="3 4">
    <name type="scientific">Pleurodeles waltl</name>
    <name type="common">Iberian ribbed newt</name>
    <dbReference type="NCBI Taxonomy" id="8319"/>
    <lineage>
        <taxon>Eukaryota</taxon>
        <taxon>Metazoa</taxon>
        <taxon>Chordata</taxon>
        <taxon>Craniata</taxon>
        <taxon>Vertebrata</taxon>
        <taxon>Euteleostomi</taxon>
        <taxon>Amphibia</taxon>
        <taxon>Batrachia</taxon>
        <taxon>Caudata</taxon>
        <taxon>Salamandroidea</taxon>
        <taxon>Salamandridae</taxon>
        <taxon>Pleurodelinae</taxon>
        <taxon>Pleurodeles</taxon>
    </lineage>
</organism>